<dbReference type="OrthoDB" id="2372937at2"/>
<evidence type="ECO:0000313" key="3">
    <source>
        <dbReference type="EMBL" id="PWI58934.1"/>
    </source>
</evidence>
<feature type="compositionally biased region" description="Low complexity" evidence="1">
    <location>
        <begin position="46"/>
        <end position="66"/>
    </location>
</feature>
<accession>A0A2U3DCC2</accession>
<dbReference type="Proteomes" id="UP000245380">
    <property type="component" value="Unassembled WGS sequence"/>
</dbReference>
<organism evidence="3 4">
    <name type="scientific">Sulfoacidibacillus thermotolerans</name>
    <name type="common">Acidibacillus sulfuroxidans</name>
    <dbReference type="NCBI Taxonomy" id="1765684"/>
    <lineage>
        <taxon>Bacteria</taxon>
        <taxon>Bacillati</taxon>
        <taxon>Bacillota</taxon>
        <taxon>Bacilli</taxon>
        <taxon>Bacillales</taxon>
        <taxon>Alicyclobacillaceae</taxon>
        <taxon>Sulfoacidibacillus</taxon>
    </lineage>
</organism>
<keyword evidence="4" id="KW-1185">Reference proteome</keyword>
<sequence length="222" mass="25171">MKNKNVIQILARTLLATGILSLSFFPIHLCSAANTPANVSQPMQFQQQQPKPTDKTPNTTDKTPNPAEKPQTSGYDPMISGKGYGNLRVKVIDGRTLKPIEGAEVVVLETEKRYKTDANGLTPWIQAPVLRSARFRFLVNELHGQLTLISYKNGYHDSIHMGVRMNEGATTKTTIWQYQITPGVDRRLEPIVYIEPYHRLWLIQLADRFRRPSQLGEGYERP</sequence>
<evidence type="ECO:0000256" key="1">
    <source>
        <dbReference type="SAM" id="MobiDB-lite"/>
    </source>
</evidence>
<feature type="signal peptide" evidence="2">
    <location>
        <begin position="1"/>
        <end position="32"/>
    </location>
</feature>
<protein>
    <submittedName>
        <fullName evidence="3">Uncharacterized protein</fullName>
    </submittedName>
</protein>
<feature type="chain" id="PRO_5015422017" evidence="2">
    <location>
        <begin position="33"/>
        <end position="222"/>
    </location>
</feature>
<reference evidence="3 4" key="1">
    <citation type="submission" date="2016-11" db="EMBL/GenBank/DDBJ databases">
        <title>Comparative genomics of Acidibacillus ferroxidans species.</title>
        <authorList>
            <person name="Oliveira G."/>
            <person name="Nunes G."/>
            <person name="Oliveira R."/>
            <person name="Araujo F."/>
            <person name="Salim A."/>
            <person name="Scholte L."/>
            <person name="Morais D."/>
            <person name="Nancucheo I."/>
            <person name="Johnson D.B."/>
            <person name="Grail B."/>
            <person name="Bittencourt J."/>
            <person name="Valadares R."/>
        </authorList>
    </citation>
    <scope>NUCLEOTIDE SEQUENCE [LARGE SCALE GENOMIC DNA]</scope>
    <source>
        <strain evidence="3 4">Y002</strain>
    </source>
</reference>
<evidence type="ECO:0000256" key="2">
    <source>
        <dbReference type="SAM" id="SignalP"/>
    </source>
</evidence>
<proteinExistence type="predicted"/>
<dbReference type="AlphaFoldDB" id="A0A2U3DCC2"/>
<comment type="caution">
    <text evidence="3">The sequence shown here is derived from an EMBL/GenBank/DDBJ whole genome shotgun (WGS) entry which is preliminary data.</text>
</comment>
<evidence type="ECO:0000313" key="4">
    <source>
        <dbReference type="Proteomes" id="UP000245380"/>
    </source>
</evidence>
<name>A0A2U3DCC2_SULT2</name>
<dbReference type="RefSeq" id="WP_109429533.1">
    <property type="nucleotide sequence ID" value="NZ_MPDK01000002.1"/>
</dbReference>
<feature type="region of interest" description="Disordered" evidence="1">
    <location>
        <begin position="40"/>
        <end position="80"/>
    </location>
</feature>
<gene>
    <name evidence="3" type="ORF">BM613_02335</name>
</gene>
<dbReference type="EMBL" id="MPDK01000002">
    <property type="protein sequence ID" value="PWI58934.1"/>
    <property type="molecule type" value="Genomic_DNA"/>
</dbReference>
<keyword evidence="2" id="KW-0732">Signal</keyword>